<protein>
    <recommendedName>
        <fullName evidence="1">Retrovirus-related Pol polyprotein from transposon TNT 1-94-like beta-barrel domain-containing protein</fullName>
    </recommendedName>
</protein>
<gene>
    <name evidence="2" type="ORF">K470DRAFT_267121</name>
</gene>
<name>A0A6A7BQR1_9PEZI</name>
<accession>A0A6A7BQR1</accession>
<evidence type="ECO:0000313" key="3">
    <source>
        <dbReference type="Proteomes" id="UP000799421"/>
    </source>
</evidence>
<dbReference type="OrthoDB" id="10605534at2759"/>
<evidence type="ECO:0000313" key="2">
    <source>
        <dbReference type="EMBL" id="KAF2857039.1"/>
    </source>
</evidence>
<dbReference type="InterPro" id="IPR054722">
    <property type="entry name" value="PolX-like_BBD"/>
</dbReference>
<organism evidence="2 3">
    <name type="scientific">Piedraia hortae CBS 480.64</name>
    <dbReference type="NCBI Taxonomy" id="1314780"/>
    <lineage>
        <taxon>Eukaryota</taxon>
        <taxon>Fungi</taxon>
        <taxon>Dikarya</taxon>
        <taxon>Ascomycota</taxon>
        <taxon>Pezizomycotina</taxon>
        <taxon>Dothideomycetes</taxon>
        <taxon>Dothideomycetidae</taxon>
        <taxon>Capnodiales</taxon>
        <taxon>Piedraiaceae</taxon>
        <taxon>Piedraia</taxon>
    </lineage>
</organism>
<proteinExistence type="predicted"/>
<reference evidence="2" key="1">
    <citation type="journal article" date="2020" name="Stud. Mycol.">
        <title>101 Dothideomycetes genomes: a test case for predicting lifestyles and emergence of pathogens.</title>
        <authorList>
            <person name="Haridas S."/>
            <person name="Albert R."/>
            <person name="Binder M."/>
            <person name="Bloem J."/>
            <person name="Labutti K."/>
            <person name="Salamov A."/>
            <person name="Andreopoulos B."/>
            <person name="Baker S."/>
            <person name="Barry K."/>
            <person name="Bills G."/>
            <person name="Bluhm B."/>
            <person name="Cannon C."/>
            <person name="Castanera R."/>
            <person name="Culley D."/>
            <person name="Daum C."/>
            <person name="Ezra D."/>
            <person name="Gonzalez J."/>
            <person name="Henrissat B."/>
            <person name="Kuo A."/>
            <person name="Liang C."/>
            <person name="Lipzen A."/>
            <person name="Lutzoni F."/>
            <person name="Magnuson J."/>
            <person name="Mondo S."/>
            <person name="Nolan M."/>
            <person name="Ohm R."/>
            <person name="Pangilinan J."/>
            <person name="Park H.-J."/>
            <person name="Ramirez L."/>
            <person name="Alfaro M."/>
            <person name="Sun H."/>
            <person name="Tritt A."/>
            <person name="Yoshinaga Y."/>
            <person name="Zwiers L.-H."/>
            <person name="Turgeon B."/>
            <person name="Goodwin S."/>
            <person name="Spatafora J."/>
            <person name="Crous P."/>
            <person name="Grigoriev I."/>
        </authorList>
    </citation>
    <scope>NUCLEOTIDE SEQUENCE</scope>
    <source>
        <strain evidence="2">CBS 480.64</strain>
    </source>
</reference>
<dbReference type="Pfam" id="PF22936">
    <property type="entry name" value="Pol_BBD"/>
    <property type="match status" value="1"/>
</dbReference>
<keyword evidence="3" id="KW-1185">Reference proteome</keyword>
<dbReference type="Proteomes" id="UP000799421">
    <property type="component" value="Unassembled WGS sequence"/>
</dbReference>
<evidence type="ECO:0000259" key="1">
    <source>
        <dbReference type="Pfam" id="PF22936"/>
    </source>
</evidence>
<dbReference type="AlphaFoldDB" id="A0A6A7BQR1"/>
<dbReference type="EMBL" id="MU006086">
    <property type="protein sequence ID" value="KAF2857039.1"/>
    <property type="molecule type" value="Genomic_DNA"/>
</dbReference>
<feature type="domain" description="Retrovirus-related Pol polyprotein from transposon TNT 1-94-like beta-barrel" evidence="1">
    <location>
        <begin position="118"/>
        <end position="195"/>
    </location>
</feature>
<sequence length="208" mass="22710">MSFTTSQRFGPSVNMPRVVAAAATGNPDPEDRCTKCWHKHKNRECFKQHPELAPTNFKSGKGRAVKKIQPMRGNAALAMQSDSSSDEDVHQVNTSPSIAIKTLRVVAHASNSINAEAFLLDTGSSYHFIKSKALFTSLERVNPPVRFSQAVTESKAEEVGKATVEIGNTTFHVSKAAYSPNSPCNILSAERLWRKNKNAGMDHSPSQA</sequence>